<dbReference type="EMBL" id="DQAY01000022">
    <property type="protein sequence ID" value="HCO22090.1"/>
    <property type="molecule type" value="Genomic_DNA"/>
</dbReference>
<sequence>MSRSKPTRDLRPYFQTLEDLEGPFQWENFFGNDHPVVLDVGAGRGLFLFNASGEHPEKNFLGMEIDYREGRRAATRLLKAERSNARMLGGDARIAFDKFIPDSSISEVHVYFPDPWWKKRHHKRRIFTDVFVSRITKALKNEGELHFWTDVEEYFERVTNLMDHASQFLRREPPEEKLPEHDMDFQTSFERKKRREGWQIHRGLWVLQKPSET</sequence>
<keyword evidence="6 7" id="KW-0819">tRNA processing</keyword>
<dbReference type="Proteomes" id="UP000263642">
    <property type="component" value="Unassembled WGS sequence"/>
</dbReference>
<dbReference type="GO" id="GO:0008176">
    <property type="term" value="F:tRNA (guanine(46)-N7)-methyltransferase activity"/>
    <property type="evidence" value="ECO:0007669"/>
    <property type="project" value="UniProtKB-UniRule"/>
</dbReference>
<accession>A0A3D3R3D2</accession>
<feature type="binding site" evidence="7">
    <location>
        <begin position="187"/>
        <end position="190"/>
    </location>
    <ligand>
        <name>substrate</name>
    </ligand>
</feature>
<feature type="binding site" evidence="7">
    <location>
        <position position="64"/>
    </location>
    <ligand>
        <name>S-adenosyl-L-methionine</name>
        <dbReference type="ChEBI" id="CHEBI:59789"/>
    </ligand>
</feature>
<feature type="binding site" evidence="7">
    <location>
        <position position="91"/>
    </location>
    <ligand>
        <name>S-adenosyl-L-methionine</name>
        <dbReference type="ChEBI" id="CHEBI:59789"/>
    </ligand>
</feature>
<dbReference type="EC" id="2.1.1.33" evidence="7"/>
<feature type="binding site" evidence="7">
    <location>
        <position position="39"/>
    </location>
    <ligand>
        <name>S-adenosyl-L-methionine</name>
        <dbReference type="ChEBI" id="CHEBI:59789"/>
    </ligand>
</feature>
<comment type="pathway">
    <text evidence="7">tRNA modification; N(7)-methylguanine-tRNA biosynthesis.</text>
</comment>
<dbReference type="HAMAP" id="MF_01057">
    <property type="entry name" value="tRNA_methyltr_TrmB"/>
    <property type="match status" value="1"/>
</dbReference>
<feature type="binding site" evidence="7">
    <location>
        <position position="114"/>
    </location>
    <ligand>
        <name>S-adenosyl-L-methionine</name>
        <dbReference type="ChEBI" id="CHEBI:59789"/>
    </ligand>
</feature>
<evidence type="ECO:0000256" key="2">
    <source>
        <dbReference type="ARBA" id="ARBA00003015"/>
    </source>
</evidence>
<dbReference type="InterPro" id="IPR003358">
    <property type="entry name" value="tRNA_(Gua-N-7)_MeTrfase_Trmb"/>
</dbReference>
<organism evidence="8 9">
    <name type="scientific">Gimesia maris</name>
    <dbReference type="NCBI Taxonomy" id="122"/>
    <lineage>
        <taxon>Bacteria</taxon>
        <taxon>Pseudomonadati</taxon>
        <taxon>Planctomycetota</taxon>
        <taxon>Planctomycetia</taxon>
        <taxon>Planctomycetales</taxon>
        <taxon>Planctomycetaceae</taxon>
        <taxon>Gimesia</taxon>
    </lineage>
</organism>
<evidence type="ECO:0000256" key="3">
    <source>
        <dbReference type="ARBA" id="ARBA00022603"/>
    </source>
</evidence>
<feature type="binding site" evidence="7">
    <location>
        <position position="150"/>
    </location>
    <ligand>
        <name>substrate</name>
    </ligand>
</feature>
<evidence type="ECO:0000256" key="5">
    <source>
        <dbReference type="ARBA" id="ARBA00022691"/>
    </source>
</evidence>
<dbReference type="CDD" id="cd02440">
    <property type="entry name" value="AdoMet_MTases"/>
    <property type="match status" value="1"/>
</dbReference>
<dbReference type="NCBIfam" id="TIGR00091">
    <property type="entry name" value="tRNA (guanosine(46)-N7)-methyltransferase TrmB"/>
    <property type="match status" value="1"/>
</dbReference>
<evidence type="ECO:0000313" key="8">
    <source>
        <dbReference type="EMBL" id="HCO22090.1"/>
    </source>
</evidence>
<comment type="caution">
    <text evidence="8">The sequence shown here is derived from an EMBL/GenBank/DDBJ whole genome shotgun (WGS) entry which is preliminary data.</text>
</comment>
<protein>
    <recommendedName>
        <fullName evidence="7">tRNA (guanine-N(7)-)-methyltransferase</fullName>
        <ecNumber evidence="7">2.1.1.33</ecNumber>
    </recommendedName>
    <alternativeName>
        <fullName evidence="7">tRNA (guanine(46)-N(7))-methyltransferase</fullName>
    </alternativeName>
    <alternativeName>
        <fullName evidence="7">tRNA(m7G46)-methyltransferase</fullName>
    </alternativeName>
</protein>
<name>A0A3D3R3D2_9PLAN</name>
<comment type="similarity">
    <text evidence="7">Belongs to the class I-like SAM-binding methyltransferase superfamily. TrmB family.</text>
</comment>
<dbReference type="PANTHER" id="PTHR23417:SF14">
    <property type="entry name" value="PENTACOTRIPEPTIDE-REPEAT REGION OF PRORP DOMAIN-CONTAINING PROTEIN"/>
    <property type="match status" value="1"/>
</dbReference>
<keyword evidence="3 7" id="KW-0489">Methyltransferase</keyword>
<evidence type="ECO:0000256" key="7">
    <source>
        <dbReference type="HAMAP-Rule" id="MF_01057"/>
    </source>
</evidence>
<comment type="catalytic activity">
    <reaction evidence="1 7">
        <text>guanosine(46) in tRNA + S-adenosyl-L-methionine = N(7)-methylguanosine(46) in tRNA + S-adenosyl-L-homocysteine</text>
        <dbReference type="Rhea" id="RHEA:42708"/>
        <dbReference type="Rhea" id="RHEA-COMP:10188"/>
        <dbReference type="Rhea" id="RHEA-COMP:10189"/>
        <dbReference type="ChEBI" id="CHEBI:57856"/>
        <dbReference type="ChEBI" id="CHEBI:59789"/>
        <dbReference type="ChEBI" id="CHEBI:74269"/>
        <dbReference type="ChEBI" id="CHEBI:74480"/>
        <dbReference type="EC" id="2.1.1.33"/>
    </reaction>
</comment>
<dbReference type="SUPFAM" id="SSF53335">
    <property type="entry name" value="S-adenosyl-L-methionine-dependent methyltransferases"/>
    <property type="match status" value="1"/>
</dbReference>
<evidence type="ECO:0000256" key="4">
    <source>
        <dbReference type="ARBA" id="ARBA00022679"/>
    </source>
</evidence>
<dbReference type="GO" id="GO:0043527">
    <property type="term" value="C:tRNA methyltransferase complex"/>
    <property type="evidence" value="ECO:0007669"/>
    <property type="project" value="TreeGrafter"/>
</dbReference>
<dbReference type="AlphaFoldDB" id="A0A3D3R3D2"/>
<evidence type="ECO:0000313" key="9">
    <source>
        <dbReference type="Proteomes" id="UP000263642"/>
    </source>
</evidence>
<feature type="binding site" evidence="7">
    <location>
        <position position="118"/>
    </location>
    <ligand>
        <name>substrate</name>
    </ligand>
</feature>
<dbReference type="InterPro" id="IPR029063">
    <property type="entry name" value="SAM-dependent_MTases_sf"/>
</dbReference>
<dbReference type="Gene3D" id="3.40.50.150">
    <property type="entry name" value="Vaccinia Virus protein VP39"/>
    <property type="match status" value="1"/>
</dbReference>
<dbReference type="UniPathway" id="UPA00989"/>
<comment type="function">
    <text evidence="2 7">Catalyzes the formation of N(7)-methylguanine at position 46 (m7G46) in tRNA.</text>
</comment>
<dbReference type="PANTHER" id="PTHR23417">
    <property type="entry name" value="3-DEOXY-D-MANNO-OCTULOSONIC-ACID TRANSFERASE/TRNA GUANINE-N 7 - -METHYLTRANSFERASE"/>
    <property type="match status" value="1"/>
</dbReference>
<reference evidence="8 9" key="1">
    <citation type="journal article" date="2018" name="Nat. Biotechnol.">
        <title>A standardized bacterial taxonomy based on genome phylogeny substantially revises the tree of life.</title>
        <authorList>
            <person name="Parks D.H."/>
            <person name="Chuvochina M."/>
            <person name="Waite D.W."/>
            <person name="Rinke C."/>
            <person name="Skarshewski A."/>
            <person name="Chaumeil P.A."/>
            <person name="Hugenholtz P."/>
        </authorList>
    </citation>
    <scope>NUCLEOTIDE SEQUENCE [LARGE SCALE GENOMIC DNA]</scope>
    <source>
        <strain evidence="8">UBA9375</strain>
    </source>
</reference>
<dbReference type="RefSeq" id="WP_154897340.1">
    <property type="nucleotide sequence ID" value="NZ_CAXAST010000008.1"/>
</dbReference>
<keyword evidence="4 7" id="KW-0808">Transferase</keyword>
<evidence type="ECO:0000256" key="6">
    <source>
        <dbReference type="ARBA" id="ARBA00022694"/>
    </source>
</evidence>
<accession>A0A517X555</accession>
<gene>
    <name evidence="7 8" type="primary">trmB</name>
    <name evidence="8" type="ORF">DIT97_03115</name>
</gene>
<dbReference type="InterPro" id="IPR055361">
    <property type="entry name" value="tRNA_methyltr_TrmB_bact"/>
</dbReference>
<evidence type="ECO:0000256" key="1">
    <source>
        <dbReference type="ARBA" id="ARBA00000142"/>
    </source>
</evidence>
<dbReference type="PROSITE" id="PS51625">
    <property type="entry name" value="SAM_MT_TRMB"/>
    <property type="match status" value="1"/>
</dbReference>
<comment type="caution">
    <text evidence="7">Lacks conserved residue(s) required for the propagation of feature annotation.</text>
</comment>
<dbReference type="Pfam" id="PF02390">
    <property type="entry name" value="Methyltransf_4"/>
    <property type="match status" value="1"/>
</dbReference>
<keyword evidence="5 7" id="KW-0949">S-adenosyl-L-methionine</keyword>
<proteinExistence type="inferred from homology"/>